<gene>
    <name evidence="11" type="ORF">ACFFP0_07890</name>
</gene>
<dbReference type="SMART" id="SM00387">
    <property type="entry name" value="HATPase_c"/>
    <property type="match status" value="1"/>
</dbReference>
<dbReference type="Gene3D" id="1.10.287.130">
    <property type="match status" value="1"/>
</dbReference>
<keyword evidence="3" id="KW-0597">Phosphoprotein</keyword>
<evidence type="ECO:0000256" key="3">
    <source>
        <dbReference type="ARBA" id="ARBA00022553"/>
    </source>
</evidence>
<accession>A0ABV6ADS8</accession>
<dbReference type="InterPro" id="IPR007892">
    <property type="entry name" value="CHASE4"/>
</dbReference>
<dbReference type="InterPro" id="IPR036890">
    <property type="entry name" value="HATPase_C_sf"/>
</dbReference>
<evidence type="ECO:0000256" key="6">
    <source>
        <dbReference type="ARBA" id="ARBA00022777"/>
    </source>
</evidence>
<dbReference type="SMART" id="SM00388">
    <property type="entry name" value="HisKA"/>
    <property type="match status" value="1"/>
</dbReference>
<dbReference type="InterPro" id="IPR003661">
    <property type="entry name" value="HisK_dim/P_dom"/>
</dbReference>
<dbReference type="Gene3D" id="3.30.565.10">
    <property type="entry name" value="Histidine kinase-like ATPase, C-terminal domain"/>
    <property type="match status" value="1"/>
</dbReference>
<reference evidence="11 12" key="1">
    <citation type="submission" date="2024-09" db="EMBL/GenBank/DDBJ databases">
        <authorList>
            <person name="Sun Q."/>
            <person name="Mori K."/>
        </authorList>
    </citation>
    <scope>NUCLEOTIDE SEQUENCE [LARGE SCALE GENOMIC DNA]</scope>
    <source>
        <strain evidence="11 12">TBRC 4938</strain>
    </source>
</reference>
<dbReference type="Pfam" id="PF00512">
    <property type="entry name" value="HisKA"/>
    <property type="match status" value="1"/>
</dbReference>
<evidence type="ECO:0000256" key="2">
    <source>
        <dbReference type="ARBA" id="ARBA00012438"/>
    </source>
</evidence>
<keyword evidence="5" id="KW-0547">Nucleotide-binding</keyword>
<keyword evidence="12" id="KW-1185">Reference proteome</keyword>
<sequence length="568" mass="62753">MQHNIRITSYVTLMLTLLTAVAALLIAGFMWLASAKVDDLALTRQKAFVEHGLEEQVKAVPRELESVTSWDDAVLFVPKGPRQWIVYNLGIWMHKYFGHDRIYVFNPQDGLAYVVRDGEDIPVPTFLNDEELVTAQREAVRSALRNRMTQGNSPQPELSEISATQIVKIDERPAVVSARPIVPSSEKVTLEPGQEYIVVAVKFLDTGVVGKIADYAQLDRLRYIAGLPGSAAAIPVATGEGQTIGYLEWEPIRPGLMLIEHTAPAGLAGIAVAMGVVIFLGRGLRKMSIDLSESQLALIRHRDQLEETVRQRTGEIERQREELDRLLAQERHVNALQRQFVTMASHEFRTPLAIIDAAAQRLSRTKTSLKPEYVAEKSAQIRSAVVRMVDLMESILSAGRLETGKTALKPERLSLRALIETCCTRQADIRKSHVFHQDLSELPETILADRASIEQVFTNLLSNAVKYAPHAPDVHIRAWTQDGMSFVSVKDNGIGMDAEDLPKLFQPYYRARSASGIAGTGIGLNIVKQILDLHGGTISVESALGRGTTFTVTLPNKGPLANRIKQAA</sequence>
<dbReference type="PRINTS" id="PR00344">
    <property type="entry name" value="BCTRLSENSOR"/>
</dbReference>
<dbReference type="CDD" id="cd00082">
    <property type="entry name" value="HisKA"/>
    <property type="match status" value="1"/>
</dbReference>
<comment type="catalytic activity">
    <reaction evidence="1">
        <text>ATP + protein L-histidine = ADP + protein N-phospho-L-histidine.</text>
        <dbReference type="EC" id="2.7.13.3"/>
    </reaction>
</comment>
<keyword evidence="9" id="KW-0175">Coiled coil</keyword>
<dbReference type="RefSeq" id="WP_377258560.1">
    <property type="nucleotide sequence ID" value="NZ_JBHMAA010000008.1"/>
</dbReference>
<feature type="domain" description="Histidine kinase" evidence="10">
    <location>
        <begin position="343"/>
        <end position="558"/>
    </location>
</feature>
<dbReference type="EMBL" id="JBHMAA010000008">
    <property type="protein sequence ID" value="MFB9948764.1"/>
    <property type="molecule type" value="Genomic_DNA"/>
</dbReference>
<dbReference type="SUPFAM" id="SSF47384">
    <property type="entry name" value="Homodimeric domain of signal transducing histidine kinase"/>
    <property type="match status" value="1"/>
</dbReference>
<evidence type="ECO:0000313" key="12">
    <source>
        <dbReference type="Proteomes" id="UP001589692"/>
    </source>
</evidence>
<dbReference type="InterPro" id="IPR005467">
    <property type="entry name" value="His_kinase_dom"/>
</dbReference>
<dbReference type="PANTHER" id="PTHR42878">
    <property type="entry name" value="TWO-COMPONENT HISTIDINE KINASE"/>
    <property type="match status" value="1"/>
</dbReference>
<evidence type="ECO:0000256" key="5">
    <source>
        <dbReference type="ARBA" id="ARBA00022741"/>
    </source>
</evidence>
<keyword evidence="4" id="KW-0808">Transferase</keyword>
<proteinExistence type="predicted"/>
<dbReference type="InterPro" id="IPR004358">
    <property type="entry name" value="Sig_transdc_His_kin-like_C"/>
</dbReference>
<organism evidence="11 12">
    <name type="scientific">Rhizobium puerariae</name>
    <dbReference type="NCBI Taxonomy" id="1585791"/>
    <lineage>
        <taxon>Bacteria</taxon>
        <taxon>Pseudomonadati</taxon>
        <taxon>Pseudomonadota</taxon>
        <taxon>Alphaproteobacteria</taxon>
        <taxon>Hyphomicrobiales</taxon>
        <taxon>Rhizobiaceae</taxon>
        <taxon>Rhizobium/Agrobacterium group</taxon>
        <taxon>Rhizobium</taxon>
    </lineage>
</organism>
<protein>
    <recommendedName>
        <fullName evidence="2">histidine kinase</fullName>
        <ecNumber evidence="2">2.7.13.3</ecNumber>
    </recommendedName>
</protein>
<comment type="caution">
    <text evidence="11">The sequence shown here is derived from an EMBL/GenBank/DDBJ whole genome shotgun (WGS) entry which is preliminary data.</text>
</comment>
<dbReference type="EC" id="2.7.13.3" evidence="2"/>
<dbReference type="InterPro" id="IPR050351">
    <property type="entry name" value="BphY/WalK/GraS-like"/>
</dbReference>
<evidence type="ECO:0000256" key="7">
    <source>
        <dbReference type="ARBA" id="ARBA00022840"/>
    </source>
</evidence>
<dbReference type="SUPFAM" id="SSF55874">
    <property type="entry name" value="ATPase domain of HSP90 chaperone/DNA topoisomerase II/histidine kinase"/>
    <property type="match status" value="1"/>
</dbReference>
<keyword evidence="7 11" id="KW-0067">ATP-binding</keyword>
<dbReference type="GO" id="GO:0005524">
    <property type="term" value="F:ATP binding"/>
    <property type="evidence" value="ECO:0007669"/>
    <property type="project" value="UniProtKB-KW"/>
</dbReference>
<evidence type="ECO:0000256" key="8">
    <source>
        <dbReference type="ARBA" id="ARBA00023012"/>
    </source>
</evidence>
<feature type="coiled-coil region" evidence="9">
    <location>
        <begin position="302"/>
        <end position="336"/>
    </location>
</feature>
<dbReference type="Pfam" id="PF05228">
    <property type="entry name" value="CHASE4"/>
    <property type="match status" value="1"/>
</dbReference>
<dbReference type="InterPro" id="IPR036097">
    <property type="entry name" value="HisK_dim/P_sf"/>
</dbReference>
<evidence type="ECO:0000313" key="11">
    <source>
        <dbReference type="EMBL" id="MFB9948764.1"/>
    </source>
</evidence>
<evidence type="ECO:0000259" key="10">
    <source>
        <dbReference type="PROSITE" id="PS50109"/>
    </source>
</evidence>
<dbReference type="Pfam" id="PF02518">
    <property type="entry name" value="HATPase_c"/>
    <property type="match status" value="1"/>
</dbReference>
<dbReference type="Proteomes" id="UP001589692">
    <property type="component" value="Unassembled WGS sequence"/>
</dbReference>
<dbReference type="InterPro" id="IPR003594">
    <property type="entry name" value="HATPase_dom"/>
</dbReference>
<evidence type="ECO:0000256" key="4">
    <source>
        <dbReference type="ARBA" id="ARBA00022679"/>
    </source>
</evidence>
<dbReference type="PROSITE" id="PS50109">
    <property type="entry name" value="HIS_KIN"/>
    <property type="match status" value="1"/>
</dbReference>
<evidence type="ECO:0000256" key="1">
    <source>
        <dbReference type="ARBA" id="ARBA00000085"/>
    </source>
</evidence>
<keyword evidence="6" id="KW-0418">Kinase</keyword>
<name>A0ABV6ADS8_9HYPH</name>
<evidence type="ECO:0000256" key="9">
    <source>
        <dbReference type="SAM" id="Coils"/>
    </source>
</evidence>
<dbReference type="PANTHER" id="PTHR42878:SF7">
    <property type="entry name" value="SENSOR HISTIDINE KINASE GLRK"/>
    <property type="match status" value="1"/>
</dbReference>
<keyword evidence="8" id="KW-0902">Two-component regulatory system</keyword>